<dbReference type="InterPro" id="IPR019921">
    <property type="entry name" value="Lucif-like_OxRdtase_Rv2161c"/>
</dbReference>
<dbReference type="NCBIfam" id="TIGR03619">
    <property type="entry name" value="F420_Rv2161c"/>
    <property type="match status" value="1"/>
</dbReference>
<dbReference type="GO" id="GO:0016491">
    <property type="term" value="F:oxidoreductase activity"/>
    <property type="evidence" value="ECO:0007669"/>
    <property type="project" value="UniProtKB-KW"/>
</dbReference>
<dbReference type="SUPFAM" id="SSF51679">
    <property type="entry name" value="Bacterial luciferase-like"/>
    <property type="match status" value="1"/>
</dbReference>
<dbReference type="InterPro" id="IPR050564">
    <property type="entry name" value="F420-G6PD/mer"/>
</dbReference>
<dbReference type="InterPro" id="IPR011251">
    <property type="entry name" value="Luciferase-like_dom"/>
</dbReference>
<dbReference type="AlphaFoldDB" id="A0ABD5NRB9"/>
<dbReference type="GeneID" id="73902603"/>
<dbReference type="EMBL" id="JBHSAQ010000010">
    <property type="protein sequence ID" value="MFC3959129.1"/>
    <property type="molecule type" value="Genomic_DNA"/>
</dbReference>
<sequence length="337" mass="37390">MSDSRFGVAFPTGMEGLMYPVPFSDTDNLVELAVEAESLGFDSIGGNDHIITQDYVKAEWDTDPRYYDVFNTFSYVAAKTSEIELNTAVTVLPLRDPVWVAKQAITLDQFSDGRVVLGTGVGAYREEFDAVHPDVSLSRGRIMDESVEALAQLFTPGAASYDGEFVAYEDVDLHPKPVQEPFPLYVGGNHPNAMKRAVRHGQGWLPAGLTPDEVEARLEDLDELCAEYDRDPDEIDVAPQLIAAVDRDGDRARESFRESQVFEHLKSLSGSTLKDQSLDDLVEQNLIGSPDELIESLQRYHDLGVDHFPAIIFAANDVEELHEQLSVFADTVMPSFE</sequence>
<evidence type="ECO:0000313" key="4">
    <source>
        <dbReference type="Proteomes" id="UP001595846"/>
    </source>
</evidence>
<dbReference type="PANTHER" id="PTHR43244:SF1">
    <property type="entry name" value="5,10-METHYLENETETRAHYDROMETHANOPTERIN REDUCTASE"/>
    <property type="match status" value="1"/>
</dbReference>
<evidence type="ECO:0000256" key="1">
    <source>
        <dbReference type="ARBA" id="ARBA00023002"/>
    </source>
</evidence>
<comment type="caution">
    <text evidence="3">The sequence shown here is derived from an EMBL/GenBank/DDBJ whole genome shotgun (WGS) entry which is preliminary data.</text>
</comment>
<protein>
    <submittedName>
        <fullName evidence="3">TIGR03619 family F420-dependent LLM class oxidoreductase</fullName>
        <ecNumber evidence="3">1.-.-.-</ecNumber>
    </submittedName>
</protein>
<dbReference type="EC" id="1.-.-.-" evidence="3"/>
<proteinExistence type="predicted"/>
<dbReference type="PANTHER" id="PTHR43244">
    <property type="match status" value="1"/>
</dbReference>
<feature type="domain" description="Luciferase-like" evidence="2">
    <location>
        <begin position="6"/>
        <end position="307"/>
    </location>
</feature>
<evidence type="ECO:0000313" key="3">
    <source>
        <dbReference type="EMBL" id="MFC3959129.1"/>
    </source>
</evidence>
<dbReference type="RefSeq" id="WP_256533473.1">
    <property type="nucleotide sequence ID" value="NZ_CP101824.1"/>
</dbReference>
<name>A0ABD5NRB9_9EURY</name>
<accession>A0ABD5NRB9</accession>
<dbReference type="InterPro" id="IPR036661">
    <property type="entry name" value="Luciferase-like_sf"/>
</dbReference>
<keyword evidence="1 3" id="KW-0560">Oxidoreductase</keyword>
<dbReference type="Proteomes" id="UP001595846">
    <property type="component" value="Unassembled WGS sequence"/>
</dbReference>
<dbReference type="Gene3D" id="3.20.20.30">
    <property type="entry name" value="Luciferase-like domain"/>
    <property type="match status" value="1"/>
</dbReference>
<gene>
    <name evidence="3" type="ORF">ACFOUR_12215</name>
</gene>
<reference evidence="3 4" key="1">
    <citation type="journal article" date="2019" name="Int. J. Syst. Evol. Microbiol.">
        <title>The Global Catalogue of Microorganisms (GCM) 10K type strain sequencing project: providing services to taxonomists for standard genome sequencing and annotation.</title>
        <authorList>
            <consortium name="The Broad Institute Genomics Platform"/>
            <consortium name="The Broad Institute Genome Sequencing Center for Infectious Disease"/>
            <person name="Wu L."/>
            <person name="Ma J."/>
        </authorList>
    </citation>
    <scope>NUCLEOTIDE SEQUENCE [LARGE SCALE GENOMIC DNA]</scope>
    <source>
        <strain evidence="3 4">IBRC-M 10256</strain>
    </source>
</reference>
<organism evidence="3 4">
    <name type="scientific">Halovivax cerinus</name>
    <dbReference type="NCBI Taxonomy" id="1487865"/>
    <lineage>
        <taxon>Archaea</taxon>
        <taxon>Methanobacteriati</taxon>
        <taxon>Methanobacteriota</taxon>
        <taxon>Stenosarchaea group</taxon>
        <taxon>Halobacteria</taxon>
        <taxon>Halobacteriales</taxon>
        <taxon>Natrialbaceae</taxon>
        <taxon>Halovivax</taxon>
    </lineage>
</organism>
<dbReference type="Pfam" id="PF00296">
    <property type="entry name" value="Bac_luciferase"/>
    <property type="match status" value="1"/>
</dbReference>
<keyword evidence="4" id="KW-1185">Reference proteome</keyword>
<evidence type="ECO:0000259" key="2">
    <source>
        <dbReference type="Pfam" id="PF00296"/>
    </source>
</evidence>